<comment type="caution">
    <text evidence="3">The sequence shown here is derived from an EMBL/GenBank/DDBJ whole genome shotgun (WGS) entry which is preliminary data.</text>
</comment>
<accession>A0A7C9MRI8</accession>
<feature type="compositionally biased region" description="Acidic residues" evidence="1">
    <location>
        <begin position="90"/>
        <end position="100"/>
    </location>
</feature>
<protein>
    <recommendedName>
        <fullName evidence="2">Bacterial Ig domain-containing protein</fullName>
    </recommendedName>
</protein>
<dbReference type="Pfam" id="PF17936">
    <property type="entry name" value="Big_6"/>
    <property type="match status" value="2"/>
</dbReference>
<reference evidence="3 4" key="1">
    <citation type="journal article" date="2019" name="Appl. Environ. Microbiol.">
        <title>Genetic determinants of hydroxycinnamic acid metabolism in heterofermentative lactobacilli.</title>
        <authorList>
            <person name="Gaur G."/>
            <person name="Oh J.H."/>
            <person name="Filannino P."/>
            <person name="Gobbetti M."/>
            <person name="van Pijkeren J.P."/>
            <person name="Ganzle M.G."/>
        </authorList>
    </citation>
    <scope>NUCLEOTIDE SEQUENCE [LARGE SCALE GENOMIC DNA]</scope>
    <source>
        <strain evidence="3 4">FUA3583</strain>
    </source>
</reference>
<name>A0A7C9MRI8_9LACO</name>
<evidence type="ECO:0000259" key="2">
    <source>
        <dbReference type="Pfam" id="PF17936"/>
    </source>
</evidence>
<feature type="domain" description="Bacterial Ig" evidence="2">
    <location>
        <begin position="535"/>
        <end position="613"/>
    </location>
</feature>
<evidence type="ECO:0000313" key="4">
    <source>
        <dbReference type="Proteomes" id="UP000480570"/>
    </source>
</evidence>
<feature type="region of interest" description="Disordered" evidence="1">
    <location>
        <begin position="45"/>
        <end position="104"/>
    </location>
</feature>
<feature type="compositionally biased region" description="Low complexity" evidence="1">
    <location>
        <begin position="45"/>
        <end position="59"/>
    </location>
</feature>
<sequence length="769" mass="79821">MRNWQRTLNRILMIGVLTWGPVMAIGSGVVVHAEELNQPAISLVNTESSSQTQSSSNDSGESKPADHSLPMDTSEIVDNDDTRSKVVDASEQETAADQDTTENQQAEAEARLKDDGISTQLVTRLDTSTLVQNGQTVRGNNDILGVLGGLTVSLNDVVKATVSILTGDWTTDIGTPMKTGDKITVINRALGLIPLYTENQTVVDPGMSITQVNAGGLPSSVTYDKRTGTMPTIFGQSLQLSANFAFNYTTADQVNTVSFMIDGQQVAGDAFTSADTVISGKTLTVNTAKIAARNWTAIKTALNGLSGGSTHTLQVVAYHNGRPVNPWTSANTINLYVNPDKPGINDVWSGQRRLSGTVLPAGATIKVTDSNNNVLGTGAVADGGTYTVGLNRAVVVGETLTVTVTNQGMSETNTTVVKQNQTVQVTNAPKFVWNQQASAADTNDGWQLTASGAGFPSSSNATELVIDGNNLGADNPITRGGTATTGSTTGVNPATKVTTLNGLDPQQTHRMLLSIPGMNDAVTGTVPIVIAVPTPHSVIAGDGATSLTGNLAQPGSQVTVKDNSGATLGTAVVTGSGTYQVALNRAAVGGETLTISATNGSGGVSASETLKVPLVEQLSIQSVSPLNFTPATIKTGTTLTPPRAHDFGVSIVNSLNGGTGANWTLSATLVNNELVSTTNPSHKLAQPLIFTDANGVKTPLSASSLPIFTNNSANTTVYPTSQFKRTGMMDTATQQTVNRGMGLSVKSDNVYAESYQGTLNLNLATGPTK</sequence>
<dbReference type="InterPro" id="IPR041498">
    <property type="entry name" value="Big_6"/>
</dbReference>
<gene>
    <name evidence="3" type="ORF">GB992_05440</name>
</gene>
<dbReference type="InterPro" id="IPR013783">
    <property type="entry name" value="Ig-like_fold"/>
</dbReference>
<proteinExistence type="predicted"/>
<evidence type="ECO:0000256" key="1">
    <source>
        <dbReference type="SAM" id="MobiDB-lite"/>
    </source>
</evidence>
<organism evidence="3 4">
    <name type="scientific">Furfurilactobacillus rossiae</name>
    <dbReference type="NCBI Taxonomy" id="231049"/>
    <lineage>
        <taxon>Bacteria</taxon>
        <taxon>Bacillati</taxon>
        <taxon>Bacillota</taxon>
        <taxon>Bacilli</taxon>
        <taxon>Lactobacillales</taxon>
        <taxon>Lactobacillaceae</taxon>
        <taxon>Furfurilactobacillus</taxon>
    </lineage>
</organism>
<dbReference type="RefSeq" id="WP_161001545.1">
    <property type="nucleotide sequence ID" value="NZ_CP185253.1"/>
</dbReference>
<dbReference type="EMBL" id="WEZT01000006">
    <property type="protein sequence ID" value="MYV05308.1"/>
    <property type="molecule type" value="Genomic_DNA"/>
</dbReference>
<feature type="domain" description="Bacterial Ig" evidence="2">
    <location>
        <begin position="339"/>
        <end position="414"/>
    </location>
</feature>
<dbReference type="Gene3D" id="2.60.40.10">
    <property type="entry name" value="Immunoglobulins"/>
    <property type="match status" value="1"/>
</dbReference>
<dbReference type="AlphaFoldDB" id="A0A7C9MRI8"/>
<evidence type="ECO:0000313" key="3">
    <source>
        <dbReference type="EMBL" id="MYV05308.1"/>
    </source>
</evidence>
<dbReference type="Proteomes" id="UP000480570">
    <property type="component" value="Unassembled WGS sequence"/>
</dbReference>